<reference evidence="2 3" key="1">
    <citation type="submission" date="2012-09" db="EMBL/GenBank/DDBJ databases">
        <title>The Genome Sequence of Alloiococcus otitis ATCC 51267.</title>
        <authorList>
            <consortium name="The Broad Institute Genome Sequencing Platform"/>
            <person name="Earl A."/>
            <person name="Ward D."/>
            <person name="Feldgarden M."/>
            <person name="Gevers D."/>
            <person name="Huys G."/>
            <person name="Walker B."/>
            <person name="Young S.K."/>
            <person name="Zeng Q."/>
            <person name="Gargeya S."/>
            <person name="Fitzgerald M."/>
            <person name="Haas B."/>
            <person name="Abouelleil A."/>
            <person name="Alvarado L."/>
            <person name="Arachchi H.M."/>
            <person name="Berlin A.M."/>
            <person name="Chapman S.B."/>
            <person name="Goldberg J."/>
            <person name="Griggs A."/>
            <person name="Gujja S."/>
            <person name="Hansen M."/>
            <person name="Howarth C."/>
            <person name="Imamovic A."/>
            <person name="Larimer J."/>
            <person name="McCowen C."/>
            <person name="Montmayeur A."/>
            <person name="Murphy C."/>
            <person name="Neiman D."/>
            <person name="Pearson M."/>
            <person name="Priest M."/>
            <person name="Roberts A."/>
            <person name="Saif S."/>
            <person name="Shea T."/>
            <person name="Sisk P."/>
            <person name="Sykes S."/>
            <person name="Wortman J."/>
            <person name="Nusbaum C."/>
            <person name="Birren B."/>
        </authorList>
    </citation>
    <scope>NUCLEOTIDE SEQUENCE [LARGE SCALE GENOMIC DNA]</scope>
    <source>
        <strain evidence="2 3">ATCC 51267</strain>
    </source>
</reference>
<dbReference type="RefSeq" id="WP_003779027.1">
    <property type="nucleotide sequence ID" value="NZ_JH992962.1"/>
</dbReference>
<gene>
    <name evidence="2" type="ORF">HMPREF9698_01505</name>
</gene>
<feature type="transmembrane region" description="Helical" evidence="1">
    <location>
        <begin position="270"/>
        <end position="291"/>
    </location>
</feature>
<comment type="caution">
    <text evidence="2">The sequence shown here is derived from an EMBL/GenBank/DDBJ whole genome shotgun (WGS) entry which is preliminary data.</text>
</comment>
<dbReference type="PANTHER" id="PTHR30221">
    <property type="entry name" value="SMALL-CONDUCTANCE MECHANOSENSITIVE CHANNEL"/>
    <property type="match status" value="1"/>
</dbReference>
<sequence length="416" mass="44220">MNGILSLFESLGAGLFSVIGSLLGGIILLLIAWLIAFLFKKAVTKGLTAVKLDAKLVDWKFASTKADGQQTVNALGQVVYYLVWVLFLPGIFATFGLETIGQPIANMINTALDFLPNIIGAIVVVILGVFAAKFVRNLTYNFLVATNVDSYLNRFLNGGSDDSSQAEDSSLSLTKTLSTLVYILVLLPILLVAIETLNIQSIGRPIALLLNTILSAIPNIIVAAILLGVGFVAARFVSQILTDLLRGTGLNKYSEALNSKVNVNLDLAKLIGQVVAVVVGLLFVVEAISSLNLTILNAVGAAIIAYIPSVLVAGILALVAFLLGEFLSSLISKATSSHLATSLVKGLVYGLAAFMILDQLNFATNIVNVAFFFLIGAIAIAFALAFGLGGRDFARRQLEKADDQIDKENKDNDNQN</sequence>
<feature type="transmembrane region" description="Helical" evidence="1">
    <location>
        <begin position="303"/>
        <end position="327"/>
    </location>
</feature>
<proteinExistence type="predicted"/>
<dbReference type="PATRIC" id="fig|883081.3.peg.1510"/>
<keyword evidence="1" id="KW-1133">Transmembrane helix</keyword>
<dbReference type="EMBL" id="AGXA01000031">
    <property type="protein sequence ID" value="EKU92902.1"/>
    <property type="molecule type" value="Genomic_DNA"/>
</dbReference>
<dbReference type="OrthoDB" id="1411407at2"/>
<dbReference type="InterPro" id="IPR008910">
    <property type="entry name" value="MSC_TM_helix"/>
</dbReference>
<feature type="transmembrane region" description="Helical" evidence="1">
    <location>
        <begin position="78"/>
        <end position="97"/>
    </location>
</feature>
<feature type="transmembrane region" description="Helical" evidence="1">
    <location>
        <begin position="369"/>
        <end position="390"/>
    </location>
</feature>
<dbReference type="eggNOG" id="COG0668">
    <property type="taxonomic scope" value="Bacteria"/>
</dbReference>
<dbReference type="PANTHER" id="PTHR30221:SF1">
    <property type="entry name" value="SMALL-CONDUCTANCE MECHANOSENSITIVE CHANNEL"/>
    <property type="match status" value="1"/>
</dbReference>
<dbReference type="GO" id="GO:0008381">
    <property type="term" value="F:mechanosensitive monoatomic ion channel activity"/>
    <property type="evidence" value="ECO:0007669"/>
    <property type="project" value="InterPro"/>
</dbReference>
<feature type="transmembrane region" description="Helical" evidence="1">
    <location>
        <begin position="177"/>
        <end position="194"/>
    </location>
</feature>
<dbReference type="STRING" id="883081.HMPREF9698_01505"/>
<feature type="transmembrane region" description="Helical" evidence="1">
    <location>
        <begin position="117"/>
        <end position="135"/>
    </location>
</feature>
<dbReference type="AlphaFoldDB" id="K9EPU3"/>
<name>K9EPU3_9LACT</name>
<evidence type="ECO:0000313" key="3">
    <source>
        <dbReference type="Proteomes" id="UP000009875"/>
    </source>
</evidence>
<evidence type="ECO:0000313" key="2">
    <source>
        <dbReference type="EMBL" id="EKU92902.1"/>
    </source>
</evidence>
<dbReference type="NCBIfam" id="NF033912">
    <property type="entry name" value="msc"/>
    <property type="match status" value="1"/>
</dbReference>
<dbReference type="Proteomes" id="UP000009875">
    <property type="component" value="Unassembled WGS sequence"/>
</dbReference>
<evidence type="ECO:0000256" key="1">
    <source>
        <dbReference type="SAM" id="Phobius"/>
    </source>
</evidence>
<feature type="transmembrane region" description="Helical" evidence="1">
    <location>
        <begin position="339"/>
        <end position="357"/>
    </location>
</feature>
<keyword evidence="1" id="KW-0472">Membrane</keyword>
<feature type="transmembrane region" description="Helical" evidence="1">
    <location>
        <begin position="15"/>
        <end position="39"/>
    </location>
</feature>
<protein>
    <submittedName>
        <fullName evidence="2">Uncharacterized protein</fullName>
    </submittedName>
</protein>
<dbReference type="InterPro" id="IPR045275">
    <property type="entry name" value="MscS_archaea/bacteria_type"/>
</dbReference>
<feature type="transmembrane region" description="Helical" evidence="1">
    <location>
        <begin position="206"/>
        <end position="237"/>
    </location>
</feature>
<dbReference type="Pfam" id="PF05552">
    <property type="entry name" value="MS_channel_1st_1"/>
    <property type="match status" value="3"/>
</dbReference>
<dbReference type="HOGENOM" id="CLU_035789_1_0_9"/>
<accession>K9EPU3</accession>
<keyword evidence="3" id="KW-1185">Reference proteome</keyword>
<keyword evidence="1" id="KW-0812">Transmembrane</keyword>
<organism evidence="2 3">
    <name type="scientific">Alloiococcus otitis ATCC 51267</name>
    <dbReference type="NCBI Taxonomy" id="883081"/>
    <lineage>
        <taxon>Bacteria</taxon>
        <taxon>Bacillati</taxon>
        <taxon>Bacillota</taxon>
        <taxon>Bacilli</taxon>
        <taxon>Lactobacillales</taxon>
        <taxon>Carnobacteriaceae</taxon>
        <taxon>Alloiococcus</taxon>
    </lineage>
</organism>